<sequence>MAATISLFFHLILFLISFSQTTIINGNNGFTTSLFHRDSLLSPLEFSSLSHYDRLANAFRRSLSRSAALLNRAATSGAVGLQSSIGPGSGEYLMSVSIGTPPVDYLGIADTGSDLTWAQCLPCLKCYQQLRPIFNPLKSTSFSHVPCNTQTCHAVDDGHCGVQGVCDYSYTYGDRTYSKGDLGFEKITIGSSSVKSVIGCGHASSGGFGFASGVIGLGGGQLSLVSQMSQTSGISRRFSYCLPTLLSHANGKINFGENAVVSGPGVVSTPLISKNTVTYYYITLEAISIGNERHMAFAKQGNVIIDSGTTLTILPKELYDGVVSSLLKVVKAKRVKDPHGSLDLCFDDGINAAASLGIPVITAHFSGGANVNLLPINTFRKVADNVNCLTLKAASPTTEFGIIGNLAQANFLIGYDLEAKRLSFKPTVCA</sequence>
<dbReference type="GO" id="GO:0006508">
    <property type="term" value="P:proteolysis"/>
    <property type="evidence" value="ECO:0007669"/>
    <property type="project" value="UniProtKB-KW"/>
</dbReference>
<dbReference type="InterPro" id="IPR001969">
    <property type="entry name" value="Aspartic_peptidase_AS"/>
</dbReference>
<dbReference type="Proteomes" id="UP000029981">
    <property type="component" value="Chromosome 4"/>
</dbReference>
<gene>
    <name evidence="10" type="ORF">Csa_4G055400</name>
</gene>
<reference evidence="10 11" key="4">
    <citation type="journal article" date="2011" name="BMC Genomics">
        <title>RNA-Seq improves annotation of protein-coding genes in the cucumber genome.</title>
        <authorList>
            <person name="Li Z."/>
            <person name="Zhang Z."/>
            <person name="Yan P."/>
            <person name="Huang S."/>
            <person name="Fei Z."/>
            <person name="Lin K."/>
        </authorList>
    </citation>
    <scope>NUCLEOTIDE SEQUENCE [LARGE SCALE GENOMIC DNA]</scope>
    <source>
        <strain evidence="11">cv. 9930</strain>
    </source>
</reference>
<feature type="chain" id="PRO_5001965561" description="Peptidase A1 domain-containing protein" evidence="8">
    <location>
        <begin position="22"/>
        <end position="430"/>
    </location>
</feature>
<reference evidence="10 11" key="3">
    <citation type="journal article" date="2010" name="BMC Genomics">
        <title>Transcriptome sequencing and comparative analysis of cucumber flowers with different sex types.</title>
        <authorList>
            <person name="Guo S."/>
            <person name="Zheng Y."/>
            <person name="Joung J.G."/>
            <person name="Liu S."/>
            <person name="Zhang Z."/>
            <person name="Crasta O.R."/>
            <person name="Sobral B.W."/>
            <person name="Xu Y."/>
            <person name="Huang S."/>
            <person name="Fei Z."/>
        </authorList>
    </citation>
    <scope>NUCLEOTIDE SEQUENCE [LARGE SCALE GENOMIC DNA]</scope>
    <source>
        <strain evidence="11">cv. 9930</strain>
    </source>
</reference>
<evidence type="ECO:0000256" key="5">
    <source>
        <dbReference type="ARBA" id="ARBA00022750"/>
    </source>
</evidence>
<keyword evidence="8" id="KW-0732">Signal</keyword>
<name>A0A0A0KV20_CUCSA</name>
<evidence type="ECO:0000256" key="6">
    <source>
        <dbReference type="ARBA" id="ARBA00022801"/>
    </source>
</evidence>
<dbReference type="Gene3D" id="2.40.70.10">
    <property type="entry name" value="Acid Proteases"/>
    <property type="match status" value="2"/>
</dbReference>
<dbReference type="InterPro" id="IPR034161">
    <property type="entry name" value="Pepsin-like_plant"/>
</dbReference>
<dbReference type="Pfam" id="PF14543">
    <property type="entry name" value="TAXi_N"/>
    <property type="match status" value="1"/>
</dbReference>
<dbReference type="AlphaFoldDB" id="A0A0A0KV20"/>
<dbReference type="InterPro" id="IPR033121">
    <property type="entry name" value="PEPTIDASE_A1"/>
</dbReference>
<comment type="similarity">
    <text evidence="2">Belongs to the peptidase A1 family.</text>
</comment>
<keyword evidence="4" id="KW-0645">Protease</keyword>
<keyword evidence="7" id="KW-0325">Glycoprotein</keyword>
<accession>A0A0A0KV20</accession>
<keyword evidence="11" id="KW-1185">Reference proteome</keyword>
<dbReference type="EMBL" id="CM002925">
    <property type="protein sequence ID" value="KGN53445.1"/>
    <property type="molecule type" value="Genomic_DNA"/>
</dbReference>
<dbReference type="InterPro" id="IPR032799">
    <property type="entry name" value="TAXi_C"/>
</dbReference>
<feature type="signal peptide" evidence="8">
    <location>
        <begin position="1"/>
        <end position="21"/>
    </location>
</feature>
<dbReference type="FunFam" id="2.40.70.10:FF:000050">
    <property type="entry name" value="Aspartic proteinase CDR1"/>
    <property type="match status" value="1"/>
</dbReference>
<dbReference type="SUPFAM" id="SSF50630">
    <property type="entry name" value="Acid proteases"/>
    <property type="match status" value="1"/>
</dbReference>
<evidence type="ECO:0000256" key="4">
    <source>
        <dbReference type="ARBA" id="ARBA00022670"/>
    </source>
</evidence>
<keyword evidence="5" id="KW-0064">Aspartyl protease</keyword>
<keyword evidence="6" id="KW-0378">Hydrolase</keyword>
<keyword evidence="3" id="KW-0964">Secreted</keyword>
<dbReference type="MEROPS" id="A01.069"/>
<dbReference type="InterPro" id="IPR032861">
    <property type="entry name" value="TAXi_N"/>
</dbReference>
<evidence type="ECO:0000313" key="10">
    <source>
        <dbReference type="EMBL" id="KGN53445.1"/>
    </source>
</evidence>
<dbReference type="Pfam" id="PF14541">
    <property type="entry name" value="TAXi_C"/>
    <property type="match status" value="1"/>
</dbReference>
<dbReference type="PANTHER" id="PTHR47967:SF128">
    <property type="entry name" value="ASPARTIC PROTEINASE CDR1-LIKE"/>
    <property type="match status" value="1"/>
</dbReference>
<evidence type="ECO:0000259" key="9">
    <source>
        <dbReference type="PROSITE" id="PS51767"/>
    </source>
</evidence>
<evidence type="ECO:0000313" key="11">
    <source>
        <dbReference type="Proteomes" id="UP000029981"/>
    </source>
</evidence>
<dbReference type="CDD" id="cd05476">
    <property type="entry name" value="pepsin_A_like_plant"/>
    <property type="match status" value="1"/>
</dbReference>
<organism evidence="10 11">
    <name type="scientific">Cucumis sativus</name>
    <name type="common">Cucumber</name>
    <dbReference type="NCBI Taxonomy" id="3659"/>
    <lineage>
        <taxon>Eukaryota</taxon>
        <taxon>Viridiplantae</taxon>
        <taxon>Streptophyta</taxon>
        <taxon>Embryophyta</taxon>
        <taxon>Tracheophyta</taxon>
        <taxon>Spermatophyta</taxon>
        <taxon>Magnoliopsida</taxon>
        <taxon>eudicotyledons</taxon>
        <taxon>Gunneridae</taxon>
        <taxon>Pentapetalae</taxon>
        <taxon>rosids</taxon>
        <taxon>fabids</taxon>
        <taxon>Cucurbitales</taxon>
        <taxon>Cucurbitaceae</taxon>
        <taxon>Benincaseae</taxon>
        <taxon>Cucumis</taxon>
    </lineage>
</organism>
<dbReference type="PANTHER" id="PTHR47967">
    <property type="entry name" value="OS07G0603500 PROTEIN-RELATED"/>
    <property type="match status" value="1"/>
</dbReference>
<feature type="domain" description="Peptidase A1" evidence="9">
    <location>
        <begin position="92"/>
        <end position="425"/>
    </location>
</feature>
<dbReference type="PROSITE" id="PS00141">
    <property type="entry name" value="ASP_PROTEASE"/>
    <property type="match status" value="1"/>
</dbReference>
<dbReference type="GO" id="GO:0005576">
    <property type="term" value="C:extracellular region"/>
    <property type="evidence" value="ECO:0000318"/>
    <property type="project" value="GO_Central"/>
</dbReference>
<dbReference type="FunFam" id="2.40.70.10:FF:000031">
    <property type="entry name" value="Aspartyl protease AED1"/>
    <property type="match status" value="1"/>
</dbReference>
<dbReference type="GO" id="GO:0004190">
    <property type="term" value="F:aspartic-type endopeptidase activity"/>
    <property type="evidence" value="ECO:0000318"/>
    <property type="project" value="GO_Central"/>
</dbReference>
<dbReference type="InterPro" id="IPR051708">
    <property type="entry name" value="Plant_Aspart_Prot_A1"/>
</dbReference>
<protein>
    <recommendedName>
        <fullName evidence="9">Peptidase A1 domain-containing protein</fullName>
    </recommendedName>
</protein>
<evidence type="ECO:0000256" key="8">
    <source>
        <dbReference type="SAM" id="SignalP"/>
    </source>
</evidence>
<dbReference type="InterPro" id="IPR021109">
    <property type="entry name" value="Peptidase_aspartic_dom_sf"/>
</dbReference>
<dbReference type="OrthoDB" id="2747330at2759"/>
<dbReference type="OMA" id="APRDCAN"/>
<evidence type="ECO:0000256" key="2">
    <source>
        <dbReference type="ARBA" id="ARBA00007447"/>
    </source>
</evidence>
<reference evidence="10 11" key="2">
    <citation type="journal article" date="2009" name="PLoS ONE">
        <title>An integrated genetic and cytogenetic map of the cucumber genome.</title>
        <authorList>
            <person name="Ren Y."/>
            <person name="Zhang Z."/>
            <person name="Liu J."/>
            <person name="Staub J.E."/>
            <person name="Han Y."/>
            <person name="Cheng Z."/>
            <person name="Li X."/>
            <person name="Lu J."/>
            <person name="Miao H."/>
            <person name="Kang H."/>
            <person name="Xie B."/>
            <person name="Gu X."/>
            <person name="Wang X."/>
            <person name="Du Y."/>
            <person name="Jin W."/>
            <person name="Huang S."/>
        </authorList>
    </citation>
    <scope>NUCLEOTIDE SEQUENCE [LARGE SCALE GENOMIC DNA]</scope>
    <source>
        <strain evidence="11">cv. 9930</strain>
    </source>
</reference>
<evidence type="ECO:0000256" key="1">
    <source>
        <dbReference type="ARBA" id="ARBA00004613"/>
    </source>
</evidence>
<dbReference type="PROSITE" id="PS51767">
    <property type="entry name" value="PEPTIDASE_A1"/>
    <property type="match status" value="1"/>
</dbReference>
<dbReference type="eggNOG" id="KOG1339">
    <property type="taxonomic scope" value="Eukaryota"/>
</dbReference>
<dbReference type="KEGG" id="csv:105434401"/>
<evidence type="ECO:0000256" key="7">
    <source>
        <dbReference type="ARBA" id="ARBA00023180"/>
    </source>
</evidence>
<reference evidence="10 11" key="1">
    <citation type="journal article" date="2009" name="Nat. Genet.">
        <title>The genome of the cucumber, Cucumis sativus L.</title>
        <authorList>
            <person name="Huang S."/>
            <person name="Li R."/>
            <person name="Zhang Z."/>
            <person name="Li L."/>
            <person name="Gu X."/>
            <person name="Fan W."/>
            <person name="Lucas W.J."/>
            <person name="Wang X."/>
            <person name="Xie B."/>
            <person name="Ni P."/>
            <person name="Ren Y."/>
            <person name="Zhu H."/>
            <person name="Li J."/>
            <person name="Lin K."/>
            <person name="Jin W."/>
            <person name="Fei Z."/>
            <person name="Li G."/>
            <person name="Staub J."/>
            <person name="Kilian A."/>
            <person name="van der Vossen E.A."/>
            <person name="Wu Y."/>
            <person name="Guo J."/>
            <person name="He J."/>
            <person name="Jia Z."/>
            <person name="Ren Y."/>
            <person name="Tian G."/>
            <person name="Lu Y."/>
            <person name="Ruan J."/>
            <person name="Qian W."/>
            <person name="Wang M."/>
            <person name="Huang Q."/>
            <person name="Li B."/>
            <person name="Xuan Z."/>
            <person name="Cao J."/>
            <person name="Asan"/>
            <person name="Wu Z."/>
            <person name="Zhang J."/>
            <person name="Cai Q."/>
            <person name="Bai Y."/>
            <person name="Zhao B."/>
            <person name="Han Y."/>
            <person name="Li Y."/>
            <person name="Li X."/>
            <person name="Wang S."/>
            <person name="Shi Q."/>
            <person name="Liu S."/>
            <person name="Cho W.K."/>
            <person name="Kim J.Y."/>
            <person name="Xu Y."/>
            <person name="Heller-Uszynska K."/>
            <person name="Miao H."/>
            <person name="Cheng Z."/>
            <person name="Zhang S."/>
            <person name="Wu J."/>
            <person name="Yang Y."/>
            <person name="Kang H."/>
            <person name="Li M."/>
            <person name="Liang H."/>
            <person name="Ren X."/>
            <person name="Shi Z."/>
            <person name="Wen M."/>
            <person name="Jian M."/>
            <person name="Yang H."/>
            <person name="Zhang G."/>
            <person name="Yang Z."/>
            <person name="Chen R."/>
            <person name="Liu S."/>
            <person name="Li J."/>
            <person name="Ma L."/>
            <person name="Liu H."/>
            <person name="Zhou Y."/>
            <person name="Zhao J."/>
            <person name="Fang X."/>
            <person name="Li G."/>
            <person name="Fang L."/>
            <person name="Li Y."/>
            <person name="Liu D."/>
            <person name="Zheng H."/>
            <person name="Zhang Y."/>
            <person name="Qin N."/>
            <person name="Li Z."/>
            <person name="Yang G."/>
            <person name="Yang S."/>
            <person name="Bolund L."/>
            <person name="Kristiansen K."/>
            <person name="Zheng H."/>
            <person name="Li S."/>
            <person name="Zhang X."/>
            <person name="Yang H."/>
            <person name="Wang J."/>
            <person name="Sun R."/>
            <person name="Zhang B."/>
            <person name="Jiang S."/>
            <person name="Wang J."/>
            <person name="Du Y."/>
            <person name="Li S."/>
        </authorList>
    </citation>
    <scope>NUCLEOTIDE SEQUENCE [LARGE SCALE GENOMIC DNA]</scope>
    <source>
        <strain evidence="11">cv. 9930</strain>
    </source>
</reference>
<proteinExistence type="inferred from homology"/>
<evidence type="ECO:0000256" key="3">
    <source>
        <dbReference type="ARBA" id="ARBA00022525"/>
    </source>
</evidence>
<dbReference type="Gramene" id="KGN53445">
    <property type="protein sequence ID" value="KGN53445"/>
    <property type="gene ID" value="Csa_4G055400"/>
</dbReference>
<comment type="subcellular location">
    <subcellularLocation>
        <location evidence="1">Secreted</location>
    </subcellularLocation>
</comment>